<evidence type="ECO:0000256" key="4">
    <source>
        <dbReference type="ARBA" id="ARBA00022857"/>
    </source>
</evidence>
<dbReference type="InterPro" id="IPR013644">
    <property type="entry name" value="DXP_reductoisomerase_C"/>
</dbReference>
<evidence type="ECO:0000256" key="9">
    <source>
        <dbReference type="HAMAP-Rule" id="MF_00183"/>
    </source>
</evidence>
<evidence type="ECO:0000256" key="8">
    <source>
        <dbReference type="ARBA" id="ARBA00048543"/>
    </source>
</evidence>
<keyword evidence="6 9" id="KW-0464">Manganese</keyword>
<dbReference type="NCBIfam" id="NF003938">
    <property type="entry name" value="PRK05447.1-1"/>
    <property type="match status" value="1"/>
</dbReference>
<feature type="binding site" evidence="9">
    <location>
        <position position="207"/>
    </location>
    <ligand>
        <name>1-deoxy-D-xylulose 5-phosphate</name>
        <dbReference type="ChEBI" id="CHEBI:57792"/>
    </ligand>
</feature>
<dbReference type="EC" id="1.1.1.267" evidence="9"/>
<sequence length="396" mass="42473">MSRTLQVTVLGATGSIGLSTLDVVARHPQRYSLFALTGFSRMPELRQLCLQHKPRFAVVADDSAAAALQRELSEAGLATEVLAGEQGLCAVAGHPDVDVVMAAIVGAAGLRPTLAAVQAGKRVLLANKEALVMSGALFMRTLADSQALLLPIDSEHNAIFQCLPRGDRAKPESLGVRRILLTASGGPFRQLPVDQLAAVTPDQACAHPNWSMGRKISVDSAGMMNKGLELIEACWLFDARPDQVEVVIHPQSVIHSMVDYVDGSVLAQLGNPDMRTPIAHALAWPERIDSGVSPLDLMRIGRLDFEEPDAVRFPCLRLAREAAQSCGTAPAMLNAANEVAVAAFLDGRIRFTDIASVISEVLEREATMPATCLDDILAADARARGLASRWVLERQR</sequence>
<dbReference type="InterPro" id="IPR013512">
    <property type="entry name" value="DXP_reductoisomerase_N"/>
</dbReference>
<dbReference type="RefSeq" id="WP_386360444.1">
    <property type="nucleotide sequence ID" value="NZ_JBHRXZ010000002.1"/>
</dbReference>
<accession>A0ABV7T2C4</accession>
<feature type="binding site" evidence="9">
    <location>
        <position position="155"/>
    </location>
    <ligand>
        <name>1-deoxy-D-xylulose 5-phosphate</name>
        <dbReference type="ChEBI" id="CHEBI:57792"/>
    </ligand>
</feature>
<evidence type="ECO:0000256" key="5">
    <source>
        <dbReference type="ARBA" id="ARBA00023002"/>
    </source>
</evidence>
<dbReference type="NCBIfam" id="NF009114">
    <property type="entry name" value="PRK12464.1"/>
    <property type="match status" value="1"/>
</dbReference>
<feature type="domain" description="1-deoxy-D-xylulose 5-phosphate reductoisomerase C-terminal" evidence="11">
    <location>
        <begin position="149"/>
        <end position="237"/>
    </location>
</feature>
<feature type="domain" description="DXP reductoisomerase C-terminal" evidence="12">
    <location>
        <begin position="269"/>
        <end position="384"/>
    </location>
</feature>
<feature type="binding site" evidence="9">
    <location>
        <position position="220"/>
    </location>
    <ligand>
        <name>1-deoxy-D-xylulose 5-phosphate</name>
        <dbReference type="ChEBI" id="CHEBI:57792"/>
    </ligand>
</feature>
<dbReference type="PIRSF" id="PIRSF006205">
    <property type="entry name" value="Dxp_reductismrs"/>
    <property type="match status" value="1"/>
</dbReference>
<dbReference type="SUPFAM" id="SSF69055">
    <property type="entry name" value="1-deoxy-D-xylulose-5-phosphate reductoisomerase, C-terminal domain"/>
    <property type="match status" value="1"/>
</dbReference>
<feature type="binding site" evidence="9">
    <location>
        <position position="14"/>
    </location>
    <ligand>
        <name>NADPH</name>
        <dbReference type="ChEBI" id="CHEBI:57783"/>
    </ligand>
</feature>
<dbReference type="Pfam" id="PF13288">
    <property type="entry name" value="DXPR_C"/>
    <property type="match status" value="1"/>
</dbReference>
<feature type="binding site" evidence="9">
    <location>
        <position position="229"/>
    </location>
    <ligand>
        <name>1-deoxy-D-xylulose 5-phosphate</name>
        <dbReference type="ChEBI" id="CHEBI:57792"/>
    </ligand>
</feature>
<dbReference type="SUPFAM" id="SSF51735">
    <property type="entry name" value="NAD(P)-binding Rossmann-fold domains"/>
    <property type="match status" value="1"/>
</dbReference>
<dbReference type="Gene3D" id="3.40.50.720">
    <property type="entry name" value="NAD(P)-binding Rossmann-like Domain"/>
    <property type="match status" value="1"/>
</dbReference>
<evidence type="ECO:0000313" key="13">
    <source>
        <dbReference type="EMBL" id="MFC3606420.1"/>
    </source>
</evidence>
<name>A0ABV7T2C4_9GAMM</name>
<comment type="caution">
    <text evidence="13">The sequence shown here is derived from an EMBL/GenBank/DDBJ whole genome shotgun (WGS) entry which is preliminary data.</text>
</comment>
<comment type="catalytic activity">
    <reaction evidence="8">
        <text>2-C-methyl-D-erythritol 4-phosphate + NADP(+) = 1-deoxy-D-xylulose 5-phosphate + NADPH + H(+)</text>
        <dbReference type="Rhea" id="RHEA:13717"/>
        <dbReference type="ChEBI" id="CHEBI:15378"/>
        <dbReference type="ChEBI" id="CHEBI:57783"/>
        <dbReference type="ChEBI" id="CHEBI:57792"/>
        <dbReference type="ChEBI" id="CHEBI:58262"/>
        <dbReference type="ChEBI" id="CHEBI:58349"/>
        <dbReference type="EC" id="1.1.1.267"/>
    </reaction>
    <physiologicalReaction direction="right-to-left" evidence="8">
        <dbReference type="Rhea" id="RHEA:13719"/>
    </physiologicalReaction>
</comment>
<dbReference type="SUPFAM" id="SSF55347">
    <property type="entry name" value="Glyceraldehyde-3-phosphate dehydrogenase-like, C-terminal domain"/>
    <property type="match status" value="1"/>
</dbReference>
<evidence type="ECO:0000313" key="14">
    <source>
        <dbReference type="Proteomes" id="UP001595630"/>
    </source>
</evidence>
<feature type="binding site" evidence="9">
    <location>
        <position position="229"/>
    </location>
    <ligand>
        <name>Mn(2+)</name>
        <dbReference type="ChEBI" id="CHEBI:29035"/>
    </ligand>
</feature>
<keyword evidence="7 9" id="KW-0414">Isoprene biosynthesis</keyword>
<organism evidence="13 14">
    <name type="scientific">Stutzerimonas tarimensis</name>
    <dbReference type="NCBI Taxonomy" id="1507735"/>
    <lineage>
        <taxon>Bacteria</taxon>
        <taxon>Pseudomonadati</taxon>
        <taxon>Pseudomonadota</taxon>
        <taxon>Gammaproteobacteria</taxon>
        <taxon>Pseudomonadales</taxon>
        <taxon>Pseudomonadaceae</taxon>
        <taxon>Stutzerimonas</taxon>
    </lineage>
</organism>
<evidence type="ECO:0000256" key="2">
    <source>
        <dbReference type="ARBA" id="ARBA00006825"/>
    </source>
</evidence>
<evidence type="ECO:0000256" key="3">
    <source>
        <dbReference type="ARBA" id="ARBA00022723"/>
    </source>
</evidence>
<evidence type="ECO:0000259" key="11">
    <source>
        <dbReference type="Pfam" id="PF08436"/>
    </source>
</evidence>
<dbReference type="Pfam" id="PF08436">
    <property type="entry name" value="DXP_redisom_C"/>
    <property type="match status" value="1"/>
</dbReference>
<comment type="pathway">
    <text evidence="1 9">Isoprenoid biosynthesis; isopentenyl diphosphate biosynthesis via DXP pathway; isopentenyl diphosphate from 1-deoxy-D-xylulose 5-phosphate: step 1/6.</text>
</comment>
<feature type="binding site" evidence="9">
    <location>
        <position position="213"/>
    </location>
    <ligand>
        <name>NADPH</name>
        <dbReference type="ChEBI" id="CHEBI:57783"/>
    </ligand>
</feature>
<evidence type="ECO:0000259" key="10">
    <source>
        <dbReference type="Pfam" id="PF02670"/>
    </source>
</evidence>
<feature type="binding site" evidence="9">
    <location>
        <position position="226"/>
    </location>
    <ligand>
        <name>1-deoxy-D-xylulose 5-phosphate</name>
        <dbReference type="ChEBI" id="CHEBI:57792"/>
    </ligand>
</feature>
<feature type="binding site" evidence="9">
    <location>
        <position position="129"/>
    </location>
    <ligand>
        <name>NADPH</name>
        <dbReference type="ChEBI" id="CHEBI:57783"/>
    </ligand>
</feature>
<gene>
    <name evidence="13" type="primary">ispC</name>
    <name evidence="9" type="synonym">dxr</name>
    <name evidence="13" type="ORF">ACFOMF_01290</name>
</gene>
<feature type="binding site" evidence="9">
    <location>
        <position position="15"/>
    </location>
    <ligand>
        <name>NADPH</name>
        <dbReference type="ChEBI" id="CHEBI:57783"/>
    </ligand>
</feature>
<evidence type="ECO:0000256" key="7">
    <source>
        <dbReference type="ARBA" id="ARBA00023229"/>
    </source>
</evidence>
<dbReference type="EMBL" id="JBHRXZ010000002">
    <property type="protein sequence ID" value="MFC3606420.1"/>
    <property type="molecule type" value="Genomic_DNA"/>
</dbReference>
<dbReference type="Pfam" id="PF02670">
    <property type="entry name" value="DXP_reductoisom"/>
    <property type="match status" value="1"/>
</dbReference>
<evidence type="ECO:0000256" key="6">
    <source>
        <dbReference type="ARBA" id="ARBA00023211"/>
    </source>
</evidence>
<dbReference type="PANTHER" id="PTHR30525:SF0">
    <property type="entry name" value="1-DEOXY-D-XYLULOSE 5-PHOSPHATE REDUCTOISOMERASE, CHLOROPLASTIC"/>
    <property type="match status" value="1"/>
</dbReference>
<feature type="binding site" evidence="9">
    <location>
        <position position="16"/>
    </location>
    <ligand>
        <name>NADPH</name>
        <dbReference type="ChEBI" id="CHEBI:57783"/>
    </ligand>
</feature>
<feature type="binding site" evidence="9">
    <location>
        <position position="153"/>
    </location>
    <ligand>
        <name>Mn(2+)</name>
        <dbReference type="ChEBI" id="CHEBI:29035"/>
    </ligand>
</feature>
<dbReference type="PANTHER" id="PTHR30525">
    <property type="entry name" value="1-DEOXY-D-XYLULOSE 5-PHOSPHATE REDUCTOISOMERASE"/>
    <property type="match status" value="1"/>
</dbReference>
<evidence type="ECO:0000256" key="1">
    <source>
        <dbReference type="ARBA" id="ARBA00005094"/>
    </source>
</evidence>
<feature type="binding site" evidence="9">
    <location>
        <position position="155"/>
    </location>
    <ligand>
        <name>Mn(2+)</name>
        <dbReference type="ChEBI" id="CHEBI:29035"/>
    </ligand>
</feature>
<comment type="cofactor">
    <cofactor evidence="9">
        <name>Mg(2+)</name>
        <dbReference type="ChEBI" id="CHEBI:18420"/>
    </cofactor>
    <cofactor evidence="9">
        <name>Mn(2+)</name>
        <dbReference type="ChEBI" id="CHEBI:29035"/>
    </cofactor>
</comment>
<dbReference type="NCBIfam" id="TIGR00243">
    <property type="entry name" value="Dxr"/>
    <property type="match status" value="1"/>
</dbReference>
<comment type="similarity">
    <text evidence="2 9">Belongs to the DXR family.</text>
</comment>
<feature type="binding site" evidence="9">
    <location>
        <position position="184"/>
    </location>
    <ligand>
        <name>1-deoxy-D-xylulose 5-phosphate</name>
        <dbReference type="ChEBI" id="CHEBI:57792"/>
    </ligand>
</feature>
<feature type="domain" description="1-deoxy-D-xylulose 5-phosphate reductoisomerase N-terminal" evidence="10">
    <location>
        <begin position="7"/>
        <end position="135"/>
    </location>
</feature>
<keyword evidence="5 9" id="KW-0560">Oxidoreductase</keyword>
<dbReference type="InterPro" id="IPR036291">
    <property type="entry name" value="NAD(P)-bd_dom_sf"/>
</dbReference>
<dbReference type="HAMAP" id="MF_00183">
    <property type="entry name" value="DXP_reductoisom"/>
    <property type="match status" value="1"/>
</dbReference>
<feature type="binding site" evidence="9">
    <location>
        <position position="225"/>
    </location>
    <ligand>
        <name>1-deoxy-D-xylulose 5-phosphate</name>
        <dbReference type="ChEBI" id="CHEBI:57792"/>
    </ligand>
</feature>
<dbReference type="InterPro" id="IPR036169">
    <property type="entry name" value="DXPR_C_sf"/>
</dbReference>
<feature type="binding site" evidence="9">
    <location>
        <position position="127"/>
    </location>
    <ligand>
        <name>NADPH</name>
        <dbReference type="ChEBI" id="CHEBI:57783"/>
    </ligand>
</feature>
<dbReference type="GO" id="GO:0030604">
    <property type="term" value="F:1-deoxy-D-xylulose-5-phosphate reductoisomerase activity"/>
    <property type="evidence" value="ECO:0007669"/>
    <property type="project" value="UniProtKB-EC"/>
</dbReference>
<feature type="binding site" evidence="9">
    <location>
        <position position="13"/>
    </location>
    <ligand>
        <name>NADPH</name>
        <dbReference type="ChEBI" id="CHEBI:57783"/>
    </ligand>
</feature>
<evidence type="ECO:0000259" key="12">
    <source>
        <dbReference type="Pfam" id="PF13288"/>
    </source>
</evidence>
<protein>
    <recommendedName>
        <fullName evidence="9">1-deoxy-D-xylulose 5-phosphate reductoisomerase</fullName>
        <shortName evidence="9">DXP reductoisomerase</shortName>
        <ecNumber evidence="9">1.1.1.267</ecNumber>
    </recommendedName>
    <alternativeName>
        <fullName evidence="9">1-deoxyxylulose-5-phosphate reductoisomerase</fullName>
    </alternativeName>
    <alternativeName>
        <fullName evidence="9">2-C-methyl-D-erythritol 4-phosphate synthase</fullName>
    </alternativeName>
</protein>
<keyword evidence="9" id="KW-0460">Magnesium</keyword>
<comment type="caution">
    <text evidence="9">Lacks conserved residue(s) required for the propagation of feature annotation.</text>
</comment>
<dbReference type="InterPro" id="IPR026877">
    <property type="entry name" value="DXPR_C"/>
</dbReference>
<reference evidence="14" key="1">
    <citation type="journal article" date="2019" name="Int. J. Syst. Evol. Microbiol.">
        <title>The Global Catalogue of Microorganisms (GCM) 10K type strain sequencing project: providing services to taxonomists for standard genome sequencing and annotation.</title>
        <authorList>
            <consortium name="The Broad Institute Genomics Platform"/>
            <consortium name="The Broad Institute Genome Sequencing Center for Infectious Disease"/>
            <person name="Wu L."/>
            <person name="Ma J."/>
        </authorList>
    </citation>
    <scope>NUCLEOTIDE SEQUENCE [LARGE SCALE GENOMIC DNA]</scope>
    <source>
        <strain evidence="14">KCTC 42447</strain>
    </source>
</reference>
<dbReference type="InterPro" id="IPR003821">
    <property type="entry name" value="DXP_reductoisomerase"/>
</dbReference>
<dbReference type="Gene3D" id="1.10.1740.10">
    <property type="match status" value="1"/>
</dbReference>
<keyword evidence="14" id="KW-1185">Reference proteome</keyword>
<keyword evidence="3 9" id="KW-0479">Metal-binding</keyword>
<feature type="binding site" evidence="9">
    <location>
        <position position="128"/>
    </location>
    <ligand>
        <name>1-deoxy-D-xylulose 5-phosphate</name>
        <dbReference type="ChEBI" id="CHEBI:57792"/>
    </ligand>
</feature>
<keyword evidence="4 9" id="KW-0521">NADP</keyword>
<dbReference type="Proteomes" id="UP001595630">
    <property type="component" value="Unassembled WGS sequence"/>
</dbReference>
<comment type="function">
    <text evidence="9">Catalyzes the NADPH-dependent rearrangement and reduction of 1-deoxy-D-xylulose-5-phosphate (DXP) to 2-C-methyl-D-erythritol 4-phosphate (MEP).</text>
</comment>
<proteinExistence type="inferred from homology"/>
<feature type="binding site" evidence="9">
    <location>
        <position position="154"/>
    </location>
    <ligand>
        <name>1-deoxy-D-xylulose 5-phosphate</name>
        <dbReference type="ChEBI" id="CHEBI:57792"/>
    </ligand>
</feature>